<comment type="subcellular location">
    <subcellularLocation>
        <location evidence="1">Cell membrane</location>
        <topology evidence="1">Multi-pass membrane protein</topology>
    </subcellularLocation>
</comment>
<evidence type="ECO:0000256" key="4">
    <source>
        <dbReference type="ARBA" id="ARBA00022692"/>
    </source>
</evidence>
<dbReference type="PANTHER" id="PTHR34582">
    <property type="entry name" value="UPF0702 TRANSMEMBRANE PROTEIN YCAP"/>
    <property type="match status" value="1"/>
</dbReference>
<accession>A0A5D4RWB5</accession>
<evidence type="ECO:0000313" key="9">
    <source>
        <dbReference type="EMBL" id="TYS54671.1"/>
    </source>
</evidence>
<sequence length="234" mass="26691">MEGILITLLRTVISFMILAVVTFIIGKHINSHKNHYSFALSVTIGASIANMGFDTNLRFIEMFISFWALIGLYYMLMVLSSNSRKLRRWISGRPTVFIENGKILDHNMQKTKFSLDDLNQLLREKEVFDITQVEYAVLEVSGQLSILKKEAFQPTTKSDLSLSSTPSALPVEVIMEGEIILKDTDPTYTKEWILQQCRNRGLEVRDVYFAVINSKGNLFIDAYDDHIVSPTDIE</sequence>
<evidence type="ECO:0000256" key="5">
    <source>
        <dbReference type="ARBA" id="ARBA00022989"/>
    </source>
</evidence>
<dbReference type="InterPro" id="IPR007353">
    <property type="entry name" value="DUF421"/>
</dbReference>
<dbReference type="Proteomes" id="UP000322997">
    <property type="component" value="Unassembled WGS sequence"/>
</dbReference>
<feature type="domain" description="YetF C-terminal" evidence="8">
    <location>
        <begin position="82"/>
        <end position="212"/>
    </location>
</feature>
<name>A0A5D4RWB5_9BACI</name>
<evidence type="ECO:0000256" key="2">
    <source>
        <dbReference type="ARBA" id="ARBA00006448"/>
    </source>
</evidence>
<dbReference type="PANTHER" id="PTHR34582:SF7">
    <property type="entry name" value="UPF0702 TRANSMEMBRANE PROTEIN YDFS"/>
    <property type="match status" value="1"/>
</dbReference>
<evidence type="ECO:0000256" key="7">
    <source>
        <dbReference type="SAM" id="Phobius"/>
    </source>
</evidence>
<dbReference type="AlphaFoldDB" id="A0A5D4RWB5"/>
<keyword evidence="6 7" id="KW-0472">Membrane</keyword>
<reference evidence="9 10" key="1">
    <citation type="submission" date="2019-08" db="EMBL/GenBank/DDBJ databases">
        <title>Bacillus genomes from the desert of Cuatro Cienegas, Coahuila.</title>
        <authorList>
            <person name="Olmedo-Alvarez G."/>
        </authorList>
    </citation>
    <scope>NUCLEOTIDE SEQUENCE [LARGE SCALE GENOMIC DNA]</scope>
    <source>
        <strain evidence="9 10">CH108_3D</strain>
    </source>
</reference>
<evidence type="ECO:0000313" key="10">
    <source>
        <dbReference type="Proteomes" id="UP000322997"/>
    </source>
</evidence>
<evidence type="ECO:0000256" key="1">
    <source>
        <dbReference type="ARBA" id="ARBA00004651"/>
    </source>
</evidence>
<feature type="transmembrane region" description="Helical" evidence="7">
    <location>
        <begin position="59"/>
        <end position="79"/>
    </location>
</feature>
<comment type="similarity">
    <text evidence="2">Belongs to the UPF0702 family.</text>
</comment>
<comment type="caution">
    <text evidence="9">The sequence shown here is derived from an EMBL/GenBank/DDBJ whole genome shotgun (WGS) entry which is preliminary data.</text>
</comment>
<evidence type="ECO:0000259" key="8">
    <source>
        <dbReference type="Pfam" id="PF04239"/>
    </source>
</evidence>
<keyword evidence="5 7" id="KW-1133">Transmembrane helix</keyword>
<evidence type="ECO:0000256" key="3">
    <source>
        <dbReference type="ARBA" id="ARBA00022475"/>
    </source>
</evidence>
<feature type="transmembrane region" description="Helical" evidence="7">
    <location>
        <begin position="6"/>
        <end position="24"/>
    </location>
</feature>
<dbReference type="Pfam" id="PF04239">
    <property type="entry name" value="DUF421"/>
    <property type="match status" value="1"/>
</dbReference>
<dbReference type="RefSeq" id="WP_148984819.1">
    <property type="nucleotide sequence ID" value="NZ_JBNILK010000003.1"/>
</dbReference>
<keyword evidence="4 7" id="KW-0812">Transmembrane</keyword>
<evidence type="ECO:0000256" key="6">
    <source>
        <dbReference type="ARBA" id="ARBA00023136"/>
    </source>
</evidence>
<dbReference type="InterPro" id="IPR023090">
    <property type="entry name" value="UPF0702_alpha/beta_dom_sf"/>
</dbReference>
<gene>
    <name evidence="9" type="ORF">FZC83_06905</name>
</gene>
<dbReference type="Gene3D" id="3.30.240.20">
    <property type="entry name" value="bsu07140 like domains"/>
    <property type="match status" value="2"/>
</dbReference>
<keyword evidence="3" id="KW-1003">Cell membrane</keyword>
<protein>
    <submittedName>
        <fullName evidence="9">DUF421 domain-containing protein</fullName>
    </submittedName>
</protein>
<dbReference type="GO" id="GO:0005886">
    <property type="term" value="C:plasma membrane"/>
    <property type="evidence" value="ECO:0007669"/>
    <property type="project" value="UniProtKB-SubCell"/>
</dbReference>
<proteinExistence type="inferred from homology"/>
<organism evidence="9 10">
    <name type="scientific">Rossellomorea marisflavi</name>
    <dbReference type="NCBI Taxonomy" id="189381"/>
    <lineage>
        <taxon>Bacteria</taxon>
        <taxon>Bacillati</taxon>
        <taxon>Bacillota</taxon>
        <taxon>Bacilli</taxon>
        <taxon>Bacillales</taxon>
        <taxon>Bacillaceae</taxon>
        <taxon>Rossellomorea</taxon>
    </lineage>
</organism>
<dbReference type="EMBL" id="VTEQ01000002">
    <property type="protein sequence ID" value="TYS54671.1"/>
    <property type="molecule type" value="Genomic_DNA"/>
</dbReference>